<keyword evidence="3" id="KW-0813">Transport</keyword>
<evidence type="ECO:0008006" key="11">
    <source>
        <dbReference type="Google" id="ProtNLM"/>
    </source>
</evidence>
<dbReference type="GO" id="GO:0005743">
    <property type="term" value="C:mitochondrial inner membrane"/>
    <property type="evidence" value="ECO:0007669"/>
    <property type="project" value="UniProtKB-SubCell"/>
</dbReference>
<evidence type="ECO:0000256" key="5">
    <source>
        <dbReference type="ARBA" id="ARBA00022792"/>
    </source>
</evidence>
<protein>
    <recommendedName>
        <fullName evidence="11">Cytochrome b-c1 complex subunit 7</fullName>
    </recommendedName>
</protein>
<dbReference type="GO" id="GO:0006122">
    <property type="term" value="P:mitochondrial electron transport, ubiquinol to cytochrome c"/>
    <property type="evidence" value="ECO:0007669"/>
    <property type="project" value="InterPro"/>
</dbReference>
<evidence type="ECO:0000256" key="6">
    <source>
        <dbReference type="ARBA" id="ARBA00022982"/>
    </source>
</evidence>
<reference evidence="9" key="1">
    <citation type="submission" date="2022-05" db="EMBL/GenBank/DDBJ databases">
        <title>The Musa troglodytarum L. genome provides insights into the mechanism of non-climacteric behaviour and enrichment of carotenoids.</title>
        <authorList>
            <person name="Wang J."/>
        </authorList>
    </citation>
    <scope>NUCLEOTIDE SEQUENCE</scope>
    <source>
        <tissue evidence="9">Leaf</tissue>
    </source>
</reference>
<dbReference type="PANTHER" id="PTHR12022">
    <property type="entry name" value="UBIQUINOL-CYTOCHROME C REDUCTASE COMPLEX 14 KD PROTEIN"/>
    <property type="match status" value="1"/>
</dbReference>
<dbReference type="AlphaFoldDB" id="A0A9E7G6W6"/>
<gene>
    <name evidence="9" type="ORF">MUK42_21684</name>
</gene>
<dbReference type="GO" id="GO:0045275">
    <property type="term" value="C:respiratory chain complex III"/>
    <property type="evidence" value="ECO:0007669"/>
    <property type="project" value="InterPro"/>
</dbReference>
<evidence type="ECO:0000256" key="2">
    <source>
        <dbReference type="ARBA" id="ARBA00008554"/>
    </source>
</evidence>
<accession>A0A9E7G6W6</accession>
<dbReference type="Proteomes" id="UP001055439">
    <property type="component" value="Chromosome 6"/>
</dbReference>
<evidence type="ECO:0000256" key="3">
    <source>
        <dbReference type="ARBA" id="ARBA00022448"/>
    </source>
</evidence>
<dbReference type="Gene3D" id="1.10.1090.10">
    <property type="entry name" value="Cytochrome b-c1 complex subunit 7"/>
    <property type="match status" value="1"/>
</dbReference>
<evidence type="ECO:0000313" key="9">
    <source>
        <dbReference type="EMBL" id="URE09539.1"/>
    </source>
</evidence>
<comment type="subcellular location">
    <subcellularLocation>
        <location evidence="1">Mitochondrion inner membrane</location>
        <topology evidence="1">Peripheral membrane protein</topology>
        <orientation evidence="1">Matrix side</orientation>
    </subcellularLocation>
</comment>
<dbReference type="EMBL" id="CP097508">
    <property type="protein sequence ID" value="URE09539.1"/>
    <property type="molecule type" value="Genomic_DNA"/>
</dbReference>
<evidence type="ECO:0000256" key="8">
    <source>
        <dbReference type="ARBA" id="ARBA00023136"/>
    </source>
</evidence>
<comment type="similarity">
    <text evidence="2">Belongs to the UQCRB/QCR7 family.</text>
</comment>
<evidence type="ECO:0000256" key="1">
    <source>
        <dbReference type="ARBA" id="ARBA00004443"/>
    </source>
</evidence>
<keyword evidence="8" id="KW-0472">Membrane</keyword>
<dbReference type="OrthoDB" id="425749at2759"/>
<keyword evidence="10" id="KW-1185">Reference proteome</keyword>
<keyword evidence="7" id="KW-0496">Mitochondrion</keyword>
<dbReference type="PANTHER" id="PTHR12022:SF0">
    <property type="entry name" value="CYTOCHROME B-C1 COMPLEX SUBUNIT 7"/>
    <property type="match status" value="1"/>
</dbReference>
<proteinExistence type="inferred from homology"/>
<evidence type="ECO:0000256" key="7">
    <source>
        <dbReference type="ARBA" id="ARBA00023128"/>
    </source>
</evidence>
<dbReference type="InterPro" id="IPR003197">
    <property type="entry name" value="QCR7"/>
</dbReference>
<dbReference type="InterPro" id="IPR036544">
    <property type="entry name" value="QCR7_sf"/>
</dbReference>
<dbReference type="SUPFAM" id="SSF81524">
    <property type="entry name" value="14 kDa protein of cytochrome bc1 complex (Ubiquinol-cytochrome c reductase)"/>
    <property type="match status" value="1"/>
</dbReference>
<keyword evidence="4" id="KW-0679">Respiratory chain</keyword>
<dbReference type="Pfam" id="PF02271">
    <property type="entry name" value="UCR_14kD"/>
    <property type="match status" value="1"/>
</dbReference>
<sequence>MASSLTQWLINPRRRWFAAQHYITLCNRLKKYGLRYDDLCDLDIKEVLARLPREVVDARNLRLKRAMDLSMKHYLPEDLQVKKENAEREASGALPLYQCTIL</sequence>
<evidence type="ECO:0000313" key="10">
    <source>
        <dbReference type="Proteomes" id="UP001055439"/>
    </source>
</evidence>
<organism evidence="9 10">
    <name type="scientific">Musa troglodytarum</name>
    <name type="common">fe'i banana</name>
    <dbReference type="NCBI Taxonomy" id="320322"/>
    <lineage>
        <taxon>Eukaryota</taxon>
        <taxon>Viridiplantae</taxon>
        <taxon>Streptophyta</taxon>
        <taxon>Embryophyta</taxon>
        <taxon>Tracheophyta</taxon>
        <taxon>Spermatophyta</taxon>
        <taxon>Magnoliopsida</taxon>
        <taxon>Liliopsida</taxon>
        <taxon>Zingiberales</taxon>
        <taxon>Musaceae</taxon>
        <taxon>Musa</taxon>
    </lineage>
</organism>
<keyword evidence="5" id="KW-0999">Mitochondrion inner membrane</keyword>
<keyword evidence="6" id="KW-0249">Electron transport</keyword>
<evidence type="ECO:0000256" key="4">
    <source>
        <dbReference type="ARBA" id="ARBA00022660"/>
    </source>
</evidence>
<name>A0A9E7G6W6_9LILI</name>